<comment type="similarity">
    <text evidence="7">Belongs to the major facilitator superfamily. Sugar transporter (TC 2.A.1.1) family. Trehalose transporter subfamily.</text>
</comment>
<sequence length="523" mass="57581">MYLNVKSESREEANEESENHVQQSMEMQSVDVETKDTNNREKNGTITEPMLKHVTISQEGHKLFQYLCTIIAGLMAMQSGMTLGWSSPMLYYLEKSSSFLGGLNGTDESWVSSLMPLGAILGAVPSGMLADYIGRKPAIMITAIPFLISWIMLIFLRSFESILTARFIGGIGSGAACVLVPTYIGEVAEPSIRGALGSFFPLLFSTGIVFIYIVGALVDYTLANVLCCAMLIPFTLMIPFLPESPYWLVQKHCTQSAEKSLKILRGKQHDIKRELTTLREEAYRVGKRRGGFRDLIGTRAGRKAILTCIGLMWFQQMCGIDALLFYTVSIFNDAGSTIEAHLATIIIGIIEVVMAIVVAIVIDKFGRKPLLVLSGSSMSICLGVLGYYFMLKDSDYDVTSIGWVPLTCLSLFNVTFSVGYGSVPFAVISELFPPETKGVAISTSIIVNWSLVFLVTKLYPIMIASPIKSHGTFWLFSSMTALSAIFGYFLVPETKGKTLQEIQTKLKYGKVRIDKVLTTIQAA</sequence>
<feature type="compositionally biased region" description="Basic and acidic residues" evidence="9">
    <location>
        <begin position="32"/>
        <end position="43"/>
    </location>
</feature>
<dbReference type="PROSITE" id="PS00217">
    <property type="entry name" value="SUGAR_TRANSPORT_2"/>
    <property type="match status" value="1"/>
</dbReference>
<dbReference type="Pfam" id="PF00083">
    <property type="entry name" value="Sugar_tr"/>
    <property type="match status" value="1"/>
</dbReference>
<evidence type="ECO:0000256" key="9">
    <source>
        <dbReference type="SAM" id="MobiDB-lite"/>
    </source>
</evidence>
<feature type="domain" description="Major facilitator superfamily (MFS) profile" evidence="11">
    <location>
        <begin position="68"/>
        <end position="495"/>
    </location>
</feature>
<proteinExistence type="inferred from homology"/>
<dbReference type="PROSITE" id="PS00216">
    <property type="entry name" value="SUGAR_TRANSPORT_1"/>
    <property type="match status" value="2"/>
</dbReference>
<evidence type="ECO:0000313" key="12">
    <source>
        <dbReference type="EMBL" id="KAF7997148.1"/>
    </source>
</evidence>
<accession>A0A834Y4Q9</accession>
<evidence type="ECO:0000256" key="8">
    <source>
        <dbReference type="RuleBase" id="RU003346"/>
    </source>
</evidence>
<keyword evidence="6" id="KW-0325">Glycoprotein</keyword>
<feature type="transmembrane region" description="Helical" evidence="10">
    <location>
        <begin position="220"/>
        <end position="241"/>
    </location>
</feature>
<dbReference type="OrthoDB" id="6612291at2759"/>
<dbReference type="NCBIfam" id="TIGR00879">
    <property type="entry name" value="SP"/>
    <property type="match status" value="1"/>
</dbReference>
<dbReference type="PANTHER" id="PTHR48021">
    <property type="match status" value="1"/>
</dbReference>
<dbReference type="GO" id="GO:0051119">
    <property type="term" value="F:sugar transmembrane transporter activity"/>
    <property type="evidence" value="ECO:0007669"/>
    <property type="project" value="InterPro"/>
</dbReference>
<dbReference type="PANTHER" id="PTHR48021:SF1">
    <property type="entry name" value="GH07001P-RELATED"/>
    <property type="match status" value="1"/>
</dbReference>
<evidence type="ECO:0000256" key="10">
    <source>
        <dbReference type="SAM" id="Phobius"/>
    </source>
</evidence>
<feature type="transmembrane region" description="Helical" evidence="10">
    <location>
        <begin position="162"/>
        <end position="184"/>
    </location>
</feature>
<feature type="transmembrane region" description="Helical" evidence="10">
    <location>
        <begin position="196"/>
        <end position="214"/>
    </location>
</feature>
<feature type="transmembrane region" description="Helical" evidence="10">
    <location>
        <begin position="340"/>
        <end position="362"/>
    </location>
</feature>
<dbReference type="EMBL" id="JACMRX010000001">
    <property type="protein sequence ID" value="KAF7997148.1"/>
    <property type="molecule type" value="Genomic_DNA"/>
</dbReference>
<dbReference type="Gene3D" id="1.20.1250.20">
    <property type="entry name" value="MFS general substrate transporter like domains"/>
    <property type="match status" value="1"/>
</dbReference>
<comment type="subcellular location">
    <subcellularLocation>
        <location evidence="1">Cell membrane</location>
        <topology evidence="1">Multi-pass membrane protein</topology>
    </subcellularLocation>
</comment>
<dbReference type="InterPro" id="IPR050549">
    <property type="entry name" value="MFS_Trehalose_Transporter"/>
</dbReference>
<reference evidence="12 13" key="1">
    <citation type="submission" date="2020-08" db="EMBL/GenBank/DDBJ databases">
        <title>Aphidius gifuensis genome sequencing and assembly.</title>
        <authorList>
            <person name="Du Z."/>
        </authorList>
    </citation>
    <scope>NUCLEOTIDE SEQUENCE [LARGE SCALE GENOMIC DNA]</scope>
    <source>
        <strain evidence="12">YNYX2018</strain>
        <tissue evidence="12">Adults</tissue>
    </source>
</reference>
<evidence type="ECO:0000256" key="5">
    <source>
        <dbReference type="ARBA" id="ARBA00023136"/>
    </source>
</evidence>
<evidence type="ECO:0000256" key="4">
    <source>
        <dbReference type="ARBA" id="ARBA00022989"/>
    </source>
</evidence>
<dbReference type="CDD" id="cd17358">
    <property type="entry name" value="MFS_GLUT6_8_Class3_like"/>
    <property type="match status" value="1"/>
</dbReference>
<dbReference type="InterPro" id="IPR020846">
    <property type="entry name" value="MFS_dom"/>
</dbReference>
<feature type="transmembrane region" description="Helical" evidence="10">
    <location>
        <begin position="439"/>
        <end position="459"/>
    </location>
</feature>
<dbReference type="InterPro" id="IPR036259">
    <property type="entry name" value="MFS_trans_sf"/>
</dbReference>
<comment type="caution">
    <text evidence="12">The sequence shown here is derived from an EMBL/GenBank/DDBJ whole genome shotgun (WGS) entry which is preliminary data.</text>
</comment>
<dbReference type="Proteomes" id="UP000639338">
    <property type="component" value="Unassembled WGS sequence"/>
</dbReference>
<feature type="transmembrane region" description="Helical" evidence="10">
    <location>
        <begin position="369"/>
        <end position="390"/>
    </location>
</feature>
<feature type="transmembrane region" description="Helical" evidence="10">
    <location>
        <begin position="137"/>
        <end position="156"/>
    </location>
</feature>
<evidence type="ECO:0000256" key="3">
    <source>
        <dbReference type="ARBA" id="ARBA00022692"/>
    </source>
</evidence>
<dbReference type="InterPro" id="IPR005828">
    <property type="entry name" value="MFS_sugar_transport-like"/>
</dbReference>
<name>A0A834Y4Q9_APHGI</name>
<dbReference type="GO" id="GO:0005886">
    <property type="term" value="C:plasma membrane"/>
    <property type="evidence" value="ECO:0007669"/>
    <property type="project" value="UniProtKB-SubCell"/>
</dbReference>
<dbReference type="AlphaFoldDB" id="A0A834Y4Q9"/>
<dbReference type="SUPFAM" id="SSF103473">
    <property type="entry name" value="MFS general substrate transporter"/>
    <property type="match status" value="1"/>
</dbReference>
<keyword evidence="5 10" id="KW-0472">Membrane</keyword>
<keyword evidence="3 10" id="KW-0812">Transmembrane</keyword>
<evidence type="ECO:0000256" key="1">
    <source>
        <dbReference type="ARBA" id="ARBA00004651"/>
    </source>
</evidence>
<dbReference type="PROSITE" id="PS50850">
    <property type="entry name" value="MFS"/>
    <property type="match status" value="1"/>
</dbReference>
<keyword evidence="8" id="KW-0813">Transport</keyword>
<dbReference type="InterPro" id="IPR003663">
    <property type="entry name" value="Sugar/inositol_transpt"/>
</dbReference>
<dbReference type="FunFam" id="1.20.1250.20:FF:000055">
    <property type="entry name" value="Facilitated trehalose transporter Tret1-2 homolog"/>
    <property type="match status" value="1"/>
</dbReference>
<feature type="transmembrane region" description="Helical" evidence="10">
    <location>
        <begin position="66"/>
        <end position="90"/>
    </location>
</feature>
<gene>
    <name evidence="12" type="ORF">HCN44_005425</name>
</gene>
<keyword evidence="13" id="KW-1185">Reference proteome</keyword>
<protein>
    <recommendedName>
        <fullName evidence="11">Major facilitator superfamily (MFS) profile domain-containing protein</fullName>
    </recommendedName>
</protein>
<keyword evidence="4 10" id="KW-1133">Transmembrane helix</keyword>
<evidence type="ECO:0000256" key="2">
    <source>
        <dbReference type="ARBA" id="ARBA00022475"/>
    </source>
</evidence>
<keyword evidence="2" id="KW-1003">Cell membrane</keyword>
<evidence type="ECO:0000256" key="7">
    <source>
        <dbReference type="ARBA" id="ARBA00024348"/>
    </source>
</evidence>
<evidence type="ECO:0000313" key="13">
    <source>
        <dbReference type="Proteomes" id="UP000639338"/>
    </source>
</evidence>
<feature type="transmembrane region" description="Helical" evidence="10">
    <location>
        <begin position="471"/>
        <end position="491"/>
    </location>
</feature>
<feature type="transmembrane region" description="Helical" evidence="10">
    <location>
        <begin position="402"/>
        <end position="427"/>
    </location>
</feature>
<organism evidence="12 13">
    <name type="scientific">Aphidius gifuensis</name>
    <name type="common">Parasitoid wasp</name>
    <dbReference type="NCBI Taxonomy" id="684658"/>
    <lineage>
        <taxon>Eukaryota</taxon>
        <taxon>Metazoa</taxon>
        <taxon>Ecdysozoa</taxon>
        <taxon>Arthropoda</taxon>
        <taxon>Hexapoda</taxon>
        <taxon>Insecta</taxon>
        <taxon>Pterygota</taxon>
        <taxon>Neoptera</taxon>
        <taxon>Endopterygota</taxon>
        <taxon>Hymenoptera</taxon>
        <taxon>Apocrita</taxon>
        <taxon>Ichneumonoidea</taxon>
        <taxon>Braconidae</taxon>
        <taxon>Aphidiinae</taxon>
        <taxon>Aphidius</taxon>
    </lineage>
</organism>
<dbReference type="InterPro" id="IPR005829">
    <property type="entry name" value="Sugar_transporter_CS"/>
</dbReference>
<dbReference type="InterPro" id="IPR044775">
    <property type="entry name" value="MFS_ERD6/Tret1-like"/>
</dbReference>
<evidence type="ECO:0000259" key="11">
    <source>
        <dbReference type="PROSITE" id="PS50850"/>
    </source>
</evidence>
<feature type="region of interest" description="Disordered" evidence="9">
    <location>
        <begin position="1"/>
        <end position="43"/>
    </location>
</feature>
<dbReference type="PRINTS" id="PR00171">
    <property type="entry name" value="SUGRTRNSPORT"/>
</dbReference>
<evidence type="ECO:0000256" key="6">
    <source>
        <dbReference type="ARBA" id="ARBA00023180"/>
    </source>
</evidence>